<dbReference type="EMBL" id="JASCXW010000012">
    <property type="protein sequence ID" value="MDI6452872.1"/>
    <property type="molecule type" value="Genomic_DNA"/>
</dbReference>
<dbReference type="CDD" id="cd08267">
    <property type="entry name" value="MDR1"/>
    <property type="match status" value="1"/>
</dbReference>
<name>A0AAW6U4S2_9MOLU</name>
<dbReference type="SMART" id="SM00829">
    <property type="entry name" value="PKS_ER"/>
    <property type="match status" value="1"/>
</dbReference>
<dbReference type="InterPro" id="IPR013154">
    <property type="entry name" value="ADH-like_N"/>
</dbReference>
<comment type="caution">
    <text evidence="2">The sequence shown here is derived from an EMBL/GenBank/DDBJ whole genome shotgun (WGS) entry which is preliminary data.</text>
</comment>
<dbReference type="InterPro" id="IPR036291">
    <property type="entry name" value="NAD(P)-bd_dom_sf"/>
</dbReference>
<dbReference type="Gene3D" id="3.40.50.720">
    <property type="entry name" value="NAD(P)-binding Rossmann-like Domain"/>
    <property type="match status" value="1"/>
</dbReference>
<evidence type="ECO:0000313" key="3">
    <source>
        <dbReference type="Proteomes" id="UP001431532"/>
    </source>
</evidence>
<dbReference type="GO" id="GO:0008270">
    <property type="term" value="F:zinc ion binding"/>
    <property type="evidence" value="ECO:0007669"/>
    <property type="project" value="InterPro"/>
</dbReference>
<dbReference type="SUPFAM" id="SSF51735">
    <property type="entry name" value="NAD(P)-binding Rossmann-fold domains"/>
    <property type="match status" value="1"/>
</dbReference>
<proteinExistence type="predicted"/>
<dbReference type="PANTHER" id="PTHR44013:SF1">
    <property type="entry name" value="ZINC-TYPE ALCOHOL DEHYDROGENASE-LIKE PROTEIN C16A3.02C"/>
    <property type="match status" value="1"/>
</dbReference>
<dbReference type="InterPro" id="IPR011032">
    <property type="entry name" value="GroES-like_sf"/>
</dbReference>
<dbReference type="AlphaFoldDB" id="A0AAW6U4S2"/>
<dbReference type="Pfam" id="PF08240">
    <property type="entry name" value="ADH_N"/>
    <property type="match status" value="1"/>
</dbReference>
<evidence type="ECO:0000313" key="2">
    <source>
        <dbReference type="EMBL" id="MDI6452872.1"/>
    </source>
</evidence>
<dbReference type="InterPro" id="IPR020843">
    <property type="entry name" value="ER"/>
</dbReference>
<organism evidence="2 3">
    <name type="scientific">Peloplasma aerotolerans</name>
    <dbReference type="NCBI Taxonomy" id="3044389"/>
    <lineage>
        <taxon>Bacteria</taxon>
        <taxon>Bacillati</taxon>
        <taxon>Mycoplasmatota</taxon>
        <taxon>Mollicutes</taxon>
        <taxon>Acholeplasmatales</taxon>
        <taxon>Acholeplasmataceae</taxon>
        <taxon>Peloplasma</taxon>
    </lineage>
</organism>
<dbReference type="Gene3D" id="3.90.180.10">
    <property type="entry name" value="Medium-chain alcohol dehydrogenases, catalytic domain"/>
    <property type="match status" value="1"/>
</dbReference>
<sequence>MNAVIYYKKTKPNPLIYQSIEKPIPKDDEVLVKVYSVSLNAADYRSMSMGIIPKNKIFGSDISGVIEEVGSSCHQFKVGDEVIGDLSAMGFGGLAEYTTAKESALILKPKHLSFDDASAIPMSGVTALQALKNKGNIEINQKVLIYGSGGGVGTFAVQLAKHFMAEVSVVCGPNNIELMKTLGATHIYNYQDINFKELKGKFDLILAINGKNKLSLYRRMLSKNGTFVVVGGALSQLFKTMIFGPILSLTNKKMRVLAAKPNQEDLKYVAELCSQKLIKPIIEQVVPLKDAPQAMQYLRQGHAKGKTVIKVYEHE</sequence>
<dbReference type="SUPFAM" id="SSF50129">
    <property type="entry name" value="GroES-like"/>
    <property type="match status" value="1"/>
</dbReference>
<dbReference type="RefSeq" id="WP_282839296.1">
    <property type="nucleotide sequence ID" value="NZ_JASCXW010000012.1"/>
</dbReference>
<evidence type="ECO:0000259" key="1">
    <source>
        <dbReference type="SMART" id="SM00829"/>
    </source>
</evidence>
<reference evidence="2" key="1">
    <citation type="submission" date="2023-05" db="EMBL/GenBank/DDBJ databases">
        <title>Mariniplasma microaerophilum sp. nov., a novel anaerobic mollicute isolated from terrestrial mud volcano, Taman Peninsula, Russia.</title>
        <authorList>
            <person name="Khomyakova M.A."/>
            <person name="Merkel A.Y."/>
            <person name="Slobodkin A.I."/>
        </authorList>
    </citation>
    <scope>NUCLEOTIDE SEQUENCE</scope>
    <source>
        <strain evidence="2">M4Ah</strain>
    </source>
</reference>
<gene>
    <name evidence="2" type="ORF">QJ521_04790</name>
</gene>
<protein>
    <submittedName>
        <fullName evidence="2">NAD(P)-dependent alcohol dehydrogenase</fullName>
    </submittedName>
</protein>
<dbReference type="Proteomes" id="UP001431532">
    <property type="component" value="Unassembled WGS sequence"/>
</dbReference>
<dbReference type="GO" id="GO:0016491">
    <property type="term" value="F:oxidoreductase activity"/>
    <property type="evidence" value="ECO:0007669"/>
    <property type="project" value="InterPro"/>
</dbReference>
<feature type="domain" description="Enoyl reductase (ER)" evidence="1">
    <location>
        <begin position="10"/>
        <end position="309"/>
    </location>
</feature>
<dbReference type="InterPro" id="IPR052733">
    <property type="entry name" value="Chloroplast_QOR"/>
</dbReference>
<keyword evidence="3" id="KW-1185">Reference proteome</keyword>
<accession>A0AAW6U4S2</accession>
<dbReference type="Pfam" id="PF13602">
    <property type="entry name" value="ADH_zinc_N_2"/>
    <property type="match status" value="1"/>
</dbReference>
<dbReference type="PANTHER" id="PTHR44013">
    <property type="entry name" value="ZINC-TYPE ALCOHOL DEHYDROGENASE-LIKE PROTEIN C16A3.02C"/>
    <property type="match status" value="1"/>
</dbReference>
<dbReference type="InterPro" id="IPR002364">
    <property type="entry name" value="Quin_OxRdtase/zeta-crystal_CS"/>
</dbReference>
<dbReference type="PROSITE" id="PS01162">
    <property type="entry name" value="QOR_ZETA_CRYSTAL"/>
    <property type="match status" value="1"/>
</dbReference>